<evidence type="ECO:0000313" key="9">
    <source>
        <dbReference type="EMBL" id="TWI52054.1"/>
    </source>
</evidence>
<dbReference type="SUPFAM" id="SSF55874">
    <property type="entry name" value="ATPase domain of HSP90 chaperone/DNA topoisomerase II/histidine kinase"/>
    <property type="match status" value="1"/>
</dbReference>
<name>A0A562Q5Q1_9FLAO</name>
<dbReference type="Gene3D" id="1.10.287.130">
    <property type="match status" value="1"/>
</dbReference>
<dbReference type="InterPro" id="IPR036097">
    <property type="entry name" value="HisK_dim/P_sf"/>
</dbReference>
<evidence type="ECO:0000313" key="11">
    <source>
        <dbReference type="Proteomes" id="UP000321392"/>
    </source>
</evidence>
<organism evidence="9 11">
    <name type="scientific">Flavobacterium glaciei</name>
    <dbReference type="NCBI Taxonomy" id="386300"/>
    <lineage>
        <taxon>Bacteria</taxon>
        <taxon>Pseudomonadati</taxon>
        <taxon>Bacteroidota</taxon>
        <taxon>Flavobacteriia</taxon>
        <taxon>Flavobacteriales</taxon>
        <taxon>Flavobacteriaceae</taxon>
        <taxon>Flavobacterium</taxon>
    </lineage>
</organism>
<dbReference type="Proteomes" id="UP000321392">
    <property type="component" value="Unassembled WGS sequence"/>
</dbReference>
<comment type="caution">
    <text evidence="9">The sequence shown here is derived from an EMBL/GenBank/DDBJ whole genome shotgun (WGS) entry which is preliminary data.</text>
</comment>
<proteinExistence type="predicted"/>
<reference evidence="9 11" key="1">
    <citation type="journal article" date="2015" name="Stand. Genomic Sci.">
        <title>Genomic Encyclopedia of Bacterial and Archaeal Type Strains, Phase III: the genomes of soil and plant-associated and newly described type strains.</title>
        <authorList>
            <person name="Whitman W.B."/>
            <person name="Woyke T."/>
            <person name="Klenk H.P."/>
            <person name="Zhou Y."/>
            <person name="Lilburn T.G."/>
            <person name="Beck B.J."/>
            <person name="De Vos P."/>
            <person name="Vandamme P."/>
            <person name="Eisen J.A."/>
            <person name="Garrity G."/>
            <person name="Hugenholtz P."/>
            <person name="Kyrpides N.C."/>
        </authorList>
    </citation>
    <scope>NUCLEOTIDE SEQUENCE [LARGE SCALE GENOMIC DNA]</scope>
    <source>
        <strain evidence="9 11">CGMCC 1.5380</strain>
    </source>
</reference>
<accession>A0A562Q5Q1</accession>
<dbReference type="InterPro" id="IPR005467">
    <property type="entry name" value="His_kinase_dom"/>
</dbReference>
<keyword evidence="6" id="KW-1133">Transmembrane helix</keyword>
<keyword evidence="6" id="KW-0472">Membrane</keyword>
<dbReference type="EC" id="2.7.13.3" evidence="2"/>
<evidence type="ECO:0000313" key="8">
    <source>
        <dbReference type="EMBL" id="RDI58267.1"/>
    </source>
</evidence>
<evidence type="ECO:0000256" key="6">
    <source>
        <dbReference type="SAM" id="Phobius"/>
    </source>
</evidence>
<dbReference type="AlphaFoldDB" id="A0A562Q5Q1"/>
<keyword evidence="4" id="KW-0808">Transferase</keyword>
<keyword evidence="3" id="KW-0597">Phosphoprotein</keyword>
<dbReference type="Pfam" id="PF02518">
    <property type="entry name" value="HATPase_c"/>
    <property type="match status" value="1"/>
</dbReference>
<dbReference type="InterPro" id="IPR036890">
    <property type="entry name" value="HATPase_C_sf"/>
</dbReference>
<evidence type="ECO:0000313" key="10">
    <source>
        <dbReference type="Proteomes" id="UP000254518"/>
    </source>
</evidence>
<dbReference type="InterPro" id="IPR003594">
    <property type="entry name" value="HATPase_dom"/>
</dbReference>
<evidence type="ECO:0000259" key="7">
    <source>
        <dbReference type="PROSITE" id="PS50109"/>
    </source>
</evidence>
<feature type="domain" description="Histidine kinase" evidence="7">
    <location>
        <begin position="173"/>
        <end position="386"/>
    </location>
</feature>
<feature type="transmembrane region" description="Helical" evidence="6">
    <location>
        <begin position="39"/>
        <end position="62"/>
    </location>
</feature>
<evidence type="ECO:0000256" key="2">
    <source>
        <dbReference type="ARBA" id="ARBA00012438"/>
    </source>
</evidence>
<dbReference type="InterPro" id="IPR052162">
    <property type="entry name" value="Sensor_kinase/Photoreceptor"/>
</dbReference>
<dbReference type="InterPro" id="IPR004358">
    <property type="entry name" value="Sig_transdc_His_kin-like_C"/>
</dbReference>
<dbReference type="PROSITE" id="PS50109">
    <property type="entry name" value="HIS_KIN"/>
    <property type="match status" value="1"/>
</dbReference>
<reference evidence="8 10" key="2">
    <citation type="submission" date="2018-07" db="EMBL/GenBank/DDBJ databases">
        <title>Genomic Encyclopedia of Type Strains, Phase IV (KMG-IV): sequencing the most valuable type-strain genomes for metagenomic binning, comparative biology and taxonomic classification.</title>
        <authorList>
            <person name="Goeker M."/>
        </authorList>
    </citation>
    <scope>NUCLEOTIDE SEQUENCE [LARGE SCALE GENOMIC DNA]</scope>
    <source>
        <strain evidence="8 10">DSM 19728</strain>
    </source>
</reference>
<dbReference type="SUPFAM" id="SSF47384">
    <property type="entry name" value="Homodimeric domain of signal transducing histidine kinase"/>
    <property type="match status" value="1"/>
</dbReference>
<dbReference type="Gene3D" id="3.30.565.10">
    <property type="entry name" value="Histidine kinase-like ATPase, C-terminal domain"/>
    <property type="match status" value="1"/>
</dbReference>
<dbReference type="EMBL" id="QQBA01000001">
    <property type="protein sequence ID" value="RDI58267.1"/>
    <property type="molecule type" value="Genomic_DNA"/>
</dbReference>
<evidence type="ECO:0000256" key="3">
    <source>
        <dbReference type="ARBA" id="ARBA00022553"/>
    </source>
</evidence>
<dbReference type="PRINTS" id="PR00344">
    <property type="entry name" value="BCTRLSENSOR"/>
</dbReference>
<dbReference type="PANTHER" id="PTHR43304">
    <property type="entry name" value="PHYTOCHROME-LIKE PROTEIN CPH1"/>
    <property type="match status" value="1"/>
</dbReference>
<dbReference type="InterPro" id="IPR058544">
    <property type="entry name" value="ETR1_N"/>
</dbReference>
<reference evidence="9" key="3">
    <citation type="submission" date="2019-07" db="EMBL/GenBank/DDBJ databases">
        <authorList>
            <person name="Whitman W."/>
            <person name="Huntemann M."/>
            <person name="Clum A."/>
            <person name="Pillay M."/>
            <person name="Palaniappan K."/>
            <person name="Varghese N."/>
            <person name="Mikhailova N."/>
            <person name="Stamatis D."/>
            <person name="Reddy T."/>
            <person name="Daum C."/>
            <person name="Shapiro N."/>
            <person name="Ivanova N."/>
            <person name="Kyrpides N."/>
            <person name="Woyke T."/>
        </authorList>
    </citation>
    <scope>NUCLEOTIDE SEQUENCE</scope>
    <source>
        <strain evidence="9">CGMCC 1.5380</strain>
    </source>
</reference>
<dbReference type="SMART" id="SM00387">
    <property type="entry name" value="HATPase_c"/>
    <property type="match status" value="1"/>
</dbReference>
<dbReference type="EMBL" id="VLKX01000001">
    <property type="protein sequence ID" value="TWI52054.1"/>
    <property type="molecule type" value="Genomic_DNA"/>
</dbReference>
<feature type="transmembrane region" description="Helical" evidence="6">
    <location>
        <begin position="104"/>
        <end position="124"/>
    </location>
</feature>
<dbReference type="RefSeq" id="WP_158634628.1">
    <property type="nucleotide sequence ID" value="NZ_QQBA01000001.1"/>
</dbReference>
<keyword evidence="5" id="KW-0418">Kinase</keyword>
<sequence length="387" mass="45088">MKTNQMILWDQIVEFFSKLFGTESWPPRWYCGRWTDFHGWLYIVSDLMVWAAYMIIPFFLIVLITKRKGIPFPLVFYLFGAFILLCGLTHLLDASMFWWPAYRFAGLIKLLTGIVSWFTVYALFKLWPQIVGLKTGKEFNAEFEQRKIAEQKLNDYTRILEFKNTQLVDFCNIVSHNLRAPMVNIGMLVDYLEQSNDKAERKELLTKIKPVVNHLNEVFNELVESVQVRQDFEIKSDKIILTDCLNENLQGFQSQIKLYEAEIEINFNDAPIIYFPKKYIDSIFTNLISNSLKYKSPDRKPVIKIKTEKTSSGIVLSISDNGLGIDMNYAKDKLFKIRKTFHKHPDAKGFGLFMTKTQMEAMGGKIWAESAPDKGCTFFVEFINQNI</sequence>
<comment type="catalytic activity">
    <reaction evidence="1">
        <text>ATP + protein L-histidine = ADP + protein N-phospho-L-histidine.</text>
        <dbReference type="EC" id="2.7.13.3"/>
    </reaction>
</comment>
<feature type="transmembrane region" description="Helical" evidence="6">
    <location>
        <begin position="74"/>
        <end position="92"/>
    </location>
</feature>
<evidence type="ECO:0000256" key="1">
    <source>
        <dbReference type="ARBA" id="ARBA00000085"/>
    </source>
</evidence>
<protein>
    <recommendedName>
        <fullName evidence="2">histidine kinase</fullName>
        <ecNumber evidence="2">2.7.13.3</ecNumber>
    </recommendedName>
</protein>
<evidence type="ECO:0000256" key="4">
    <source>
        <dbReference type="ARBA" id="ARBA00022679"/>
    </source>
</evidence>
<evidence type="ECO:0000256" key="5">
    <source>
        <dbReference type="ARBA" id="ARBA00022777"/>
    </source>
</evidence>
<dbReference type="PANTHER" id="PTHR43304:SF1">
    <property type="entry name" value="PAC DOMAIN-CONTAINING PROTEIN"/>
    <property type="match status" value="1"/>
</dbReference>
<dbReference type="GO" id="GO:0000155">
    <property type="term" value="F:phosphorelay sensor kinase activity"/>
    <property type="evidence" value="ECO:0007669"/>
    <property type="project" value="InterPro"/>
</dbReference>
<dbReference type="Proteomes" id="UP000254518">
    <property type="component" value="Unassembled WGS sequence"/>
</dbReference>
<keyword evidence="10" id="KW-1185">Reference proteome</keyword>
<dbReference type="Pfam" id="PF25487">
    <property type="entry name" value="ETR1_N"/>
    <property type="match status" value="1"/>
</dbReference>
<gene>
    <name evidence="8" type="ORF">DFR66_101194</name>
    <name evidence="9" type="ORF">IQ02_00192</name>
</gene>
<keyword evidence="6" id="KW-0812">Transmembrane</keyword>